<proteinExistence type="predicted"/>
<name>A0AAW1LVY3_POPJA</name>
<evidence type="ECO:0000313" key="2">
    <source>
        <dbReference type="Proteomes" id="UP001458880"/>
    </source>
</evidence>
<evidence type="ECO:0000313" key="1">
    <source>
        <dbReference type="EMBL" id="KAK9737625.1"/>
    </source>
</evidence>
<dbReference type="AlphaFoldDB" id="A0AAW1LVY3"/>
<accession>A0AAW1LVY3</accession>
<organism evidence="1 2">
    <name type="scientific">Popillia japonica</name>
    <name type="common">Japanese beetle</name>
    <dbReference type="NCBI Taxonomy" id="7064"/>
    <lineage>
        <taxon>Eukaryota</taxon>
        <taxon>Metazoa</taxon>
        <taxon>Ecdysozoa</taxon>
        <taxon>Arthropoda</taxon>
        <taxon>Hexapoda</taxon>
        <taxon>Insecta</taxon>
        <taxon>Pterygota</taxon>
        <taxon>Neoptera</taxon>
        <taxon>Endopterygota</taxon>
        <taxon>Coleoptera</taxon>
        <taxon>Polyphaga</taxon>
        <taxon>Scarabaeiformia</taxon>
        <taxon>Scarabaeidae</taxon>
        <taxon>Rutelinae</taxon>
        <taxon>Popillia</taxon>
    </lineage>
</organism>
<protein>
    <submittedName>
        <fullName evidence="1">Uncharacterized protein</fullName>
    </submittedName>
</protein>
<reference evidence="1 2" key="1">
    <citation type="journal article" date="2024" name="BMC Genomics">
        <title>De novo assembly and annotation of Popillia japonica's genome with initial clues to its potential as an invasive pest.</title>
        <authorList>
            <person name="Cucini C."/>
            <person name="Boschi S."/>
            <person name="Funari R."/>
            <person name="Cardaioli E."/>
            <person name="Iannotti N."/>
            <person name="Marturano G."/>
            <person name="Paoli F."/>
            <person name="Bruttini M."/>
            <person name="Carapelli A."/>
            <person name="Frati F."/>
            <person name="Nardi F."/>
        </authorList>
    </citation>
    <scope>NUCLEOTIDE SEQUENCE [LARGE SCALE GENOMIC DNA]</scope>
    <source>
        <strain evidence="1">DMR45628</strain>
    </source>
</reference>
<dbReference type="Proteomes" id="UP001458880">
    <property type="component" value="Unassembled WGS sequence"/>
</dbReference>
<dbReference type="EMBL" id="JASPKY010000097">
    <property type="protein sequence ID" value="KAK9737625.1"/>
    <property type="molecule type" value="Genomic_DNA"/>
</dbReference>
<keyword evidence="2" id="KW-1185">Reference proteome</keyword>
<gene>
    <name evidence="1" type="ORF">QE152_g10560</name>
</gene>
<sequence>MALAINETKSQYMRIQTKHESGELDTKVVHVERERMKIGINMLGTRYLTKINVILILFYLGGNNAEPQIQACGRDLVTMVGVICDHHYNGPNYRRILSADKYAGDQMKPYYFLNDFLVDYQITDGYDTEESHDRLNRDYPVVTTPTINTRMIFRHCLFCIASAYMVLQLCVRIQEGDAAELVRHYCGKTLLCVRIQEGDAAELVRHYCGKTLVQTLSLMTMMVILYRTQITNMVTVQIFLTVYSHPRHRTTTPTPNILCIELRKVLLMTVVIIHATIVR</sequence>
<comment type="caution">
    <text evidence="1">The sequence shown here is derived from an EMBL/GenBank/DDBJ whole genome shotgun (WGS) entry which is preliminary data.</text>
</comment>